<organism evidence="1 2">
    <name type="scientific">Suillus subaureus</name>
    <dbReference type="NCBI Taxonomy" id="48587"/>
    <lineage>
        <taxon>Eukaryota</taxon>
        <taxon>Fungi</taxon>
        <taxon>Dikarya</taxon>
        <taxon>Basidiomycota</taxon>
        <taxon>Agaricomycotina</taxon>
        <taxon>Agaricomycetes</taxon>
        <taxon>Agaricomycetidae</taxon>
        <taxon>Boletales</taxon>
        <taxon>Suillineae</taxon>
        <taxon>Suillaceae</taxon>
        <taxon>Suillus</taxon>
    </lineage>
</organism>
<protein>
    <submittedName>
        <fullName evidence="1">Uncharacterized protein</fullName>
    </submittedName>
</protein>
<evidence type="ECO:0000313" key="2">
    <source>
        <dbReference type="Proteomes" id="UP000807769"/>
    </source>
</evidence>
<dbReference type="GeneID" id="64637417"/>
<dbReference type="AlphaFoldDB" id="A0A9P7ELD8"/>
<gene>
    <name evidence="1" type="ORF">BJ212DRAFT_523399</name>
</gene>
<dbReference type="EMBL" id="JABBWG010000003">
    <property type="protein sequence ID" value="KAG1824410.1"/>
    <property type="molecule type" value="Genomic_DNA"/>
</dbReference>
<evidence type="ECO:0000313" key="1">
    <source>
        <dbReference type="EMBL" id="KAG1824410.1"/>
    </source>
</evidence>
<dbReference type="Proteomes" id="UP000807769">
    <property type="component" value="Unassembled WGS sequence"/>
</dbReference>
<dbReference type="RefSeq" id="XP_041198127.1">
    <property type="nucleotide sequence ID" value="XM_041343401.1"/>
</dbReference>
<reference evidence="1" key="1">
    <citation type="journal article" date="2020" name="New Phytol.">
        <title>Comparative genomics reveals dynamic genome evolution in host specialist ectomycorrhizal fungi.</title>
        <authorList>
            <person name="Lofgren L.A."/>
            <person name="Nguyen N.H."/>
            <person name="Vilgalys R."/>
            <person name="Ruytinx J."/>
            <person name="Liao H.L."/>
            <person name="Branco S."/>
            <person name="Kuo A."/>
            <person name="LaButti K."/>
            <person name="Lipzen A."/>
            <person name="Andreopoulos W."/>
            <person name="Pangilinan J."/>
            <person name="Riley R."/>
            <person name="Hundley H."/>
            <person name="Na H."/>
            <person name="Barry K."/>
            <person name="Grigoriev I.V."/>
            <person name="Stajich J.E."/>
            <person name="Kennedy P.G."/>
        </authorList>
    </citation>
    <scope>NUCLEOTIDE SEQUENCE</scope>
    <source>
        <strain evidence="1">MN1</strain>
    </source>
</reference>
<sequence>MYQLGLIRNARRIHDGPIVQHLSFDLDFDDWQDREWNVWVHQWVGLCYSMLRSAL</sequence>
<proteinExistence type="predicted"/>
<comment type="caution">
    <text evidence="1">The sequence shown here is derived from an EMBL/GenBank/DDBJ whole genome shotgun (WGS) entry which is preliminary data.</text>
</comment>
<keyword evidence="2" id="KW-1185">Reference proteome</keyword>
<accession>A0A9P7ELD8</accession>
<name>A0A9P7ELD8_9AGAM</name>